<dbReference type="PANTHER" id="PTHR33406:SF6">
    <property type="entry name" value="MEMBRANE PROTEIN YDGH-RELATED"/>
    <property type="match status" value="1"/>
</dbReference>
<feature type="transmembrane region" description="Helical" evidence="8">
    <location>
        <begin position="231"/>
        <end position="251"/>
    </location>
</feature>
<keyword evidence="4 8" id="KW-0812">Transmembrane</keyword>
<dbReference type="Proteomes" id="UP000637788">
    <property type="component" value="Unassembled WGS sequence"/>
</dbReference>
<dbReference type="GO" id="GO:0005886">
    <property type="term" value="C:plasma membrane"/>
    <property type="evidence" value="ECO:0007669"/>
    <property type="project" value="UniProtKB-SubCell"/>
</dbReference>
<reference evidence="10" key="2">
    <citation type="submission" date="2020-09" db="EMBL/GenBank/DDBJ databases">
        <authorList>
            <person name="Sun Q."/>
            <person name="Ohkuma M."/>
        </authorList>
    </citation>
    <scope>NUCLEOTIDE SEQUENCE</scope>
    <source>
        <strain evidence="10">JCM 3035</strain>
    </source>
</reference>
<feature type="domain" description="SSD" evidence="9">
    <location>
        <begin position="211"/>
        <end position="329"/>
    </location>
</feature>
<sequence length="695" mass="72879">MGAARTSVWRRRAVPWLVLGLWIAVLAIASPFASKLGDVQRDRAVDYLPASADSTQAAKIEERLPGGEATEMVVVYHRDGGLTAADKATAAGQIDRIADAHTLTGEPAGVPSRDGTTLIYPVASTEPGMDEKAREELVIDVRDIAQGGDGLSVDVGGPEALDTDASEVYDSLDGPLLYTALAVVALLLILIYRSPFLWLLPLFVAGMADYLSMGLAYGLNQWFGTSVSGQSSGIMTILVIGAGTDYALLLVSRYREELRRIERPYDAMVTALRGCGPAVLASSGTVAAGLLCLLAADLNSSRGMGPLGTLGVLCALVAMLTLLPALLVLLGRRVFWPLVPRYGSTPKVRRSLFSAMGSSAGRRPLTVLAGGAVLLGALALGTLNLPGTIKQEDSFTSKPEAVAAMETLAKAYPEQGTQPISVIAPTDRADAALADIRDTGGVESAERGRSGDGWTEISVLAAAPPQSPGETRTIEDLRDRLDGSYVGGVSAEQIDLEDTNARDQLIVVPLVLLSVLLILVALLRSIVAPLLLVAAVVAVWGAALGIGGLVFGPVFGFEGTDPGLGLLSFVFLVALGVDYGIFLMHRMREEALKGAEPVAAALTALRTTGGVIASAGLVLAATFAVLTNMPLVQLVELGFVIAVGVLLDTFLVRTYLVTSASVALRRKVWWPGRLSREPEPPMPPKEPEPVTASAH</sequence>
<feature type="transmembrane region" description="Helical" evidence="8">
    <location>
        <begin position="505"/>
        <end position="523"/>
    </location>
</feature>
<dbReference type="InterPro" id="IPR000731">
    <property type="entry name" value="SSD"/>
</dbReference>
<dbReference type="PROSITE" id="PS50156">
    <property type="entry name" value="SSD"/>
    <property type="match status" value="1"/>
</dbReference>
<feature type="transmembrane region" description="Helical" evidence="8">
    <location>
        <begin position="604"/>
        <end position="625"/>
    </location>
</feature>
<evidence type="ECO:0000259" key="9">
    <source>
        <dbReference type="PROSITE" id="PS50156"/>
    </source>
</evidence>
<evidence type="ECO:0000313" key="11">
    <source>
        <dbReference type="Proteomes" id="UP000637788"/>
    </source>
</evidence>
<gene>
    <name evidence="10" type="ORF">GCM10010094_01170</name>
</gene>
<feature type="region of interest" description="Disordered" evidence="7">
    <location>
        <begin position="675"/>
        <end position="695"/>
    </location>
</feature>
<evidence type="ECO:0000256" key="6">
    <source>
        <dbReference type="ARBA" id="ARBA00023136"/>
    </source>
</evidence>
<evidence type="ECO:0000256" key="8">
    <source>
        <dbReference type="SAM" id="Phobius"/>
    </source>
</evidence>
<keyword evidence="6 8" id="KW-0472">Membrane</keyword>
<proteinExistence type="inferred from homology"/>
<dbReference type="Pfam" id="PF03176">
    <property type="entry name" value="MMPL"/>
    <property type="match status" value="2"/>
</dbReference>
<evidence type="ECO:0000256" key="2">
    <source>
        <dbReference type="ARBA" id="ARBA00010157"/>
    </source>
</evidence>
<feature type="transmembrane region" description="Helical" evidence="8">
    <location>
        <begin position="308"/>
        <end position="331"/>
    </location>
</feature>
<feature type="transmembrane region" description="Helical" evidence="8">
    <location>
        <begin position="271"/>
        <end position="296"/>
    </location>
</feature>
<feature type="transmembrane region" description="Helical" evidence="8">
    <location>
        <begin position="637"/>
        <end position="656"/>
    </location>
</feature>
<dbReference type="SUPFAM" id="SSF82866">
    <property type="entry name" value="Multidrug efflux transporter AcrB transmembrane domain"/>
    <property type="match status" value="2"/>
</dbReference>
<feature type="transmembrane region" description="Helical" evidence="8">
    <location>
        <begin position="530"/>
        <end position="551"/>
    </location>
</feature>
<dbReference type="InterPro" id="IPR050545">
    <property type="entry name" value="Mycobact_MmpL"/>
</dbReference>
<evidence type="ECO:0000313" key="10">
    <source>
        <dbReference type="EMBL" id="GGK45266.1"/>
    </source>
</evidence>
<comment type="subcellular location">
    <subcellularLocation>
        <location evidence="1">Cell membrane</location>
        <topology evidence="1">Multi-pass membrane protein</topology>
    </subcellularLocation>
</comment>
<feature type="transmembrane region" description="Helical" evidence="8">
    <location>
        <begin position="199"/>
        <end position="219"/>
    </location>
</feature>
<dbReference type="EMBL" id="BMPQ01000001">
    <property type="protein sequence ID" value="GGK45266.1"/>
    <property type="molecule type" value="Genomic_DNA"/>
</dbReference>
<dbReference type="Gene3D" id="1.20.1640.10">
    <property type="entry name" value="Multidrug efflux transporter AcrB transmembrane domain"/>
    <property type="match status" value="2"/>
</dbReference>
<evidence type="ECO:0000256" key="1">
    <source>
        <dbReference type="ARBA" id="ARBA00004651"/>
    </source>
</evidence>
<evidence type="ECO:0000256" key="7">
    <source>
        <dbReference type="SAM" id="MobiDB-lite"/>
    </source>
</evidence>
<evidence type="ECO:0000256" key="4">
    <source>
        <dbReference type="ARBA" id="ARBA00022692"/>
    </source>
</evidence>
<dbReference type="AlphaFoldDB" id="A0A917QDI4"/>
<evidence type="ECO:0000256" key="3">
    <source>
        <dbReference type="ARBA" id="ARBA00022475"/>
    </source>
</evidence>
<comment type="caution">
    <text evidence="10">The sequence shown here is derived from an EMBL/GenBank/DDBJ whole genome shotgun (WGS) entry which is preliminary data.</text>
</comment>
<evidence type="ECO:0000256" key="5">
    <source>
        <dbReference type="ARBA" id="ARBA00022989"/>
    </source>
</evidence>
<dbReference type="PANTHER" id="PTHR33406">
    <property type="entry name" value="MEMBRANE PROTEIN MJ1562-RELATED"/>
    <property type="match status" value="1"/>
</dbReference>
<dbReference type="InterPro" id="IPR004869">
    <property type="entry name" value="MMPL_dom"/>
</dbReference>
<feature type="transmembrane region" description="Helical" evidence="8">
    <location>
        <begin position="563"/>
        <end position="583"/>
    </location>
</feature>
<name>A0A917QDI4_9ACTN</name>
<accession>A0A917QDI4</accession>
<keyword evidence="3" id="KW-1003">Cell membrane</keyword>
<keyword evidence="11" id="KW-1185">Reference proteome</keyword>
<keyword evidence="5 8" id="KW-1133">Transmembrane helix</keyword>
<dbReference type="RefSeq" id="WP_189319932.1">
    <property type="nucleotide sequence ID" value="NZ_BMPQ01000001.1"/>
</dbReference>
<comment type="similarity">
    <text evidence="2">Belongs to the resistance-nodulation-cell division (RND) (TC 2.A.6) family. MmpL subfamily.</text>
</comment>
<feature type="transmembrane region" description="Helical" evidence="8">
    <location>
        <begin position="365"/>
        <end position="385"/>
    </location>
</feature>
<feature type="transmembrane region" description="Helical" evidence="8">
    <location>
        <begin position="175"/>
        <end position="192"/>
    </location>
</feature>
<protein>
    <submittedName>
        <fullName evidence="10">Membrane protein</fullName>
    </submittedName>
</protein>
<reference evidence="10" key="1">
    <citation type="journal article" date="2014" name="Int. J. Syst. Evol. Microbiol.">
        <title>Complete genome sequence of Corynebacterium casei LMG S-19264T (=DSM 44701T), isolated from a smear-ripened cheese.</title>
        <authorList>
            <consortium name="US DOE Joint Genome Institute (JGI-PGF)"/>
            <person name="Walter F."/>
            <person name="Albersmeier A."/>
            <person name="Kalinowski J."/>
            <person name="Ruckert C."/>
        </authorList>
    </citation>
    <scope>NUCLEOTIDE SEQUENCE</scope>
    <source>
        <strain evidence="10">JCM 3035</strain>
    </source>
</reference>
<organism evidence="10 11">
    <name type="scientific">Streptomyces flaveus</name>
    <dbReference type="NCBI Taxonomy" id="66370"/>
    <lineage>
        <taxon>Bacteria</taxon>
        <taxon>Bacillati</taxon>
        <taxon>Actinomycetota</taxon>
        <taxon>Actinomycetes</taxon>
        <taxon>Kitasatosporales</taxon>
        <taxon>Streptomycetaceae</taxon>
        <taxon>Streptomyces</taxon>
        <taxon>Streptomyces aurantiacus group</taxon>
    </lineage>
</organism>